<dbReference type="PANTHER" id="PTHR16515">
    <property type="entry name" value="PR DOMAIN ZINC FINGER PROTEIN"/>
    <property type="match status" value="1"/>
</dbReference>
<dbReference type="FunFam" id="3.30.160.60:FF:000624">
    <property type="entry name" value="zinc finger protein 697"/>
    <property type="match status" value="2"/>
</dbReference>
<proteinExistence type="predicted"/>
<feature type="compositionally biased region" description="Low complexity" evidence="11">
    <location>
        <begin position="67"/>
        <end position="77"/>
    </location>
</feature>
<feature type="domain" description="C2H2-type" evidence="12">
    <location>
        <begin position="793"/>
        <end position="820"/>
    </location>
</feature>
<dbReference type="FunFam" id="3.30.160.60:FF:000345">
    <property type="entry name" value="Zinc finger protein Gfi-1"/>
    <property type="match status" value="1"/>
</dbReference>
<dbReference type="OrthoDB" id="6077919at2759"/>
<dbReference type="EMBL" id="LSMT01000262">
    <property type="protein sequence ID" value="PFX21794.1"/>
    <property type="molecule type" value="Genomic_DNA"/>
</dbReference>
<keyword evidence="6" id="KW-0805">Transcription regulation</keyword>
<keyword evidence="4 10" id="KW-0863">Zinc-finger</keyword>
<reference evidence="14" key="1">
    <citation type="journal article" date="2017" name="bioRxiv">
        <title>Comparative analysis of the genomes of Stylophora pistillata and Acropora digitifera provides evidence for extensive differences between species of corals.</title>
        <authorList>
            <person name="Voolstra C.R."/>
            <person name="Li Y."/>
            <person name="Liew Y.J."/>
            <person name="Baumgarten S."/>
            <person name="Zoccola D."/>
            <person name="Flot J.-F."/>
            <person name="Tambutte S."/>
            <person name="Allemand D."/>
            <person name="Aranda M."/>
        </authorList>
    </citation>
    <scope>NUCLEOTIDE SEQUENCE [LARGE SCALE GENOMIC DNA]</scope>
</reference>
<dbReference type="SUPFAM" id="SSF57667">
    <property type="entry name" value="beta-beta-alpha zinc fingers"/>
    <property type="match status" value="4"/>
</dbReference>
<feature type="domain" description="C2H2-type" evidence="12">
    <location>
        <begin position="877"/>
        <end position="904"/>
    </location>
</feature>
<evidence type="ECO:0000259" key="12">
    <source>
        <dbReference type="PROSITE" id="PS50157"/>
    </source>
</evidence>
<keyword evidence="3" id="KW-0677">Repeat</keyword>
<dbReference type="AlphaFoldDB" id="A0A2B4RTM8"/>
<gene>
    <name evidence="13" type="primary">ZNF431</name>
    <name evidence="13" type="ORF">AWC38_SpisGene13692</name>
</gene>
<dbReference type="PROSITE" id="PS50157">
    <property type="entry name" value="ZINC_FINGER_C2H2_2"/>
    <property type="match status" value="7"/>
</dbReference>
<protein>
    <submittedName>
        <fullName evidence="13">Zinc finger protein 431</fullName>
    </submittedName>
</protein>
<evidence type="ECO:0000256" key="9">
    <source>
        <dbReference type="ARBA" id="ARBA00023242"/>
    </source>
</evidence>
<dbReference type="GO" id="GO:0003677">
    <property type="term" value="F:DNA binding"/>
    <property type="evidence" value="ECO:0007669"/>
    <property type="project" value="UniProtKB-KW"/>
</dbReference>
<feature type="compositionally biased region" description="Polar residues" evidence="11">
    <location>
        <begin position="105"/>
        <end position="117"/>
    </location>
</feature>
<evidence type="ECO:0000256" key="1">
    <source>
        <dbReference type="ARBA" id="ARBA00004123"/>
    </source>
</evidence>
<feature type="domain" description="C2H2-type" evidence="12">
    <location>
        <begin position="849"/>
        <end position="876"/>
    </location>
</feature>
<feature type="compositionally biased region" description="Polar residues" evidence="11">
    <location>
        <begin position="627"/>
        <end position="660"/>
    </location>
</feature>
<evidence type="ECO:0000256" key="8">
    <source>
        <dbReference type="ARBA" id="ARBA00023163"/>
    </source>
</evidence>
<dbReference type="InterPro" id="IPR036236">
    <property type="entry name" value="Znf_C2H2_sf"/>
</dbReference>
<feature type="compositionally biased region" description="Polar residues" evidence="11">
    <location>
        <begin position="687"/>
        <end position="696"/>
    </location>
</feature>
<sequence>MDNYPSKTVREEEYDLKYGFTANLLVETLMTNVNRAVSNNGMKIPKLSSISHDRRIRQGRGTHVDRNGSNSRVSSVSYPRFATELQKKPHNKEQDGAPKDEDSPLQIQITSTFSLNPSISSDSTHSKSSDDPQTTCLNSHSPESPPRFSQYSTCPSLDQQHETTETDADARSYSSIPLERYRNGHDTRQDEREGKRDDRGKHRERCFFIWDYPKGQFLVKGRNESEMLPPGTNNQSDSSWCNSLPITVAGVTETQVWEESVAVDLKTNETQLPPRFASGEHVSEVVKDIHENDDITWLIDTQTPPEVFPGEPLLLLRHQTLSEKSLHSLDTMKREELQQDVALSGCPRILTCENSSDFKVNCGGRQGLKRNPRNSRRSKRKYEKARFYLTPAPEPFQNLEMQLALENDKEPVVKIPNYFFDVTPDNRANQNPQDLNVQAVQQSCLPCQKPPRKPAKPVLSEVKNNKEHRKMTTLENTSPCEIFNRGTKTLDVYKHLIIGQGALNLNENTSSVRGFQLCSSRNERPKSAFMSQSSLTSVSCPPPTLINICSGLTSRNEYLPLKKADKTVEGASISHRAENSLKSMVDVSSLFERSSEFFEFHDTIAKSVRKATFERNNRTESTEYGFPSSSSQNHQTTNIPKRSSSQKTNISPQLWSSKANNPRGGKECLSRSETRASKGISHHDVDSTYTQTSAVGNPTKEVPIAERKYQCDVCGRAFSRSNTLITHKRIHTGDRPFPCDLCGRAFRQLGNLTRHKLTHASIKPHACPQCNKCFSRTSNLNTHMRIHTNYKPFSCDFCGKGFHQKVDMKIHRYTHTGEKPHRCSKCGRGFKQLTHLKYHMRTHSAVRMYKCEHCGKGFNQKGNLQAHIYGHTGNRPYKCDICGKGFTLTSTLNTHKRTHAPDKPFKC</sequence>
<keyword evidence="14" id="KW-1185">Reference proteome</keyword>
<comment type="caution">
    <text evidence="13">The sequence shown here is derived from an EMBL/GenBank/DDBJ whole genome shotgun (WGS) entry which is preliminary data.</text>
</comment>
<keyword evidence="8" id="KW-0804">Transcription</keyword>
<dbReference type="PROSITE" id="PS00028">
    <property type="entry name" value="ZINC_FINGER_C2H2_1"/>
    <property type="match status" value="7"/>
</dbReference>
<feature type="domain" description="C2H2-type" evidence="12">
    <location>
        <begin position="709"/>
        <end position="736"/>
    </location>
</feature>
<evidence type="ECO:0000313" key="14">
    <source>
        <dbReference type="Proteomes" id="UP000225706"/>
    </source>
</evidence>
<dbReference type="GO" id="GO:0008270">
    <property type="term" value="F:zinc ion binding"/>
    <property type="evidence" value="ECO:0007669"/>
    <property type="project" value="UniProtKB-KW"/>
</dbReference>
<evidence type="ECO:0000313" key="13">
    <source>
        <dbReference type="EMBL" id="PFX21794.1"/>
    </source>
</evidence>
<evidence type="ECO:0000256" key="2">
    <source>
        <dbReference type="ARBA" id="ARBA00022723"/>
    </source>
</evidence>
<dbReference type="FunFam" id="3.30.160.60:FF:000557">
    <property type="entry name" value="zinc finger and SCAN domain-containing protein 29"/>
    <property type="match status" value="1"/>
</dbReference>
<feature type="domain" description="C2H2-type" evidence="12">
    <location>
        <begin position="821"/>
        <end position="848"/>
    </location>
</feature>
<feature type="domain" description="C2H2-type" evidence="12">
    <location>
        <begin position="765"/>
        <end position="792"/>
    </location>
</feature>
<keyword evidence="7" id="KW-0238">DNA-binding</keyword>
<dbReference type="InterPro" id="IPR013087">
    <property type="entry name" value="Znf_C2H2_type"/>
</dbReference>
<name>A0A2B4RTM8_STYPI</name>
<dbReference type="SMART" id="SM00355">
    <property type="entry name" value="ZnF_C2H2"/>
    <property type="match status" value="7"/>
</dbReference>
<keyword evidence="9" id="KW-0539">Nucleus</keyword>
<evidence type="ECO:0000256" key="7">
    <source>
        <dbReference type="ARBA" id="ARBA00023125"/>
    </source>
</evidence>
<feature type="region of interest" description="Disordered" evidence="11">
    <location>
        <begin position="58"/>
        <end position="199"/>
    </location>
</feature>
<dbReference type="FunFam" id="3.30.160.60:FF:000512">
    <property type="entry name" value="zinc finger protein 197 isoform X1"/>
    <property type="match status" value="1"/>
</dbReference>
<evidence type="ECO:0000256" key="4">
    <source>
        <dbReference type="ARBA" id="ARBA00022771"/>
    </source>
</evidence>
<dbReference type="InterPro" id="IPR050331">
    <property type="entry name" value="Zinc_finger"/>
</dbReference>
<feature type="compositionally biased region" description="Polar residues" evidence="11">
    <location>
        <begin position="132"/>
        <end position="158"/>
    </location>
</feature>
<evidence type="ECO:0000256" key="3">
    <source>
        <dbReference type="ARBA" id="ARBA00022737"/>
    </source>
</evidence>
<keyword evidence="2" id="KW-0479">Metal-binding</keyword>
<dbReference type="GO" id="GO:0005634">
    <property type="term" value="C:nucleus"/>
    <property type="evidence" value="ECO:0007669"/>
    <property type="project" value="UniProtKB-SubCell"/>
</dbReference>
<accession>A0A2B4RTM8</accession>
<dbReference type="Proteomes" id="UP000225706">
    <property type="component" value="Unassembled WGS sequence"/>
</dbReference>
<keyword evidence="5" id="KW-0862">Zinc</keyword>
<feature type="compositionally biased region" description="Basic and acidic residues" evidence="11">
    <location>
        <begin position="664"/>
        <end position="686"/>
    </location>
</feature>
<comment type="subcellular location">
    <subcellularLocation>
        <location evidence="1">Nucleus</location>
    </subcellularLocation>
</comment>
<feature type="domain" description="C2H2-type" evidence="12">
    <location>
        <begin position="737"/>
        <end position="764"/>
    </location>
</feature>
<evidence type="ECO:0000256" key="10">
    <source>
        <dbReference type="PROSITE-ProRule" id="PRU00042"/>
    </source>
</evidence>
<dbReference type="PANTHER" id="PTHR16515:SF35">
    <property type="entry name" value="FEZ FAMILY ZINC FINGER PROTEIN 2"/>
    <property type="match status" value="1"/>
</dbReference>
<feature type="compositionally biased region" description="Basic and acidic residues" evidence="11">
    <location>
        <begin position="85"/>
        <end position="102"/>
    </location>
</feature>
<organism evidence="13 14">
    <name type="scientific">Stylophora pistillata</name>
    <name type="common">Smooth cauliflower coral</name>
    <dbReference type="NCBI Taxonomy" id="50429"/>
    <lineage>
        <taxon>Eukaryota</taxon>
        <taxon>Metazoa</taxon>
        <taxon>Cnidaria</taxon>
        <taxon>Anthozoa</taxon>
        <taxon>Hexacorallia</taxon>
        <taxon>Scleractinia</taxon>
        <taxon>Astrocoeniina</taxon>
        <taxon>Pocilloporidae</taxon>
        <taxon>Stylophora</taxon>
    </lineage>
</organism>
<evidence type="ECO:0000256" key="6">
    <source>
        <dbReference type="ARBA" id="ARBA00023015"/>
    </source>
</evidence>
<dbReference type="Gene3D" id="3.30.160.60">
    <property type="entry name" value="Classic Zinc Finger"/>
    <property type="match status" value="7"/>
</dbReference>
<dbReference type="FunFam" id="3.30.160.60:FF:000670">
    <property type="entry name" value="zinc finger protein 22"/>
    <property type="match status" value="1"/>
</dbReference>
<feature type="compositionally biased region" description="Basic and acidic residues" evidence="11">
    <location>
        <begin position="159"/>
        <end position="170"/>
    </location>
</feature>
<dbReference type="FunFam" id="3.30.160.60:FF:001228">
    <property type="entry name" value="Zinc finger protein 236"/>
    <property type="match status" value="1"/>
</dbReference>
<evidence type="ECO:0000256" key="5">
    <source>
        <dbReference type="ARBA" id="ARBA00022833"/>
    </source>
</evidence>
<evidence type="ECO:0000256" key="11">
    <source>
        <dbReference type="SAM" id="MobiDB-lite"/>
    </source>
</evidence>
<dbReference type="Pfam" id="PF00096">
    <property type="entry name" value="zf-C2H2"/>
    <property type="match status" value="6"/>
</dbReference>
<dbReference type="GO" id="GO:0010468">
    <property type="term" value="P:regulation of gene expression"/>
    <property type="evidence" value="ECO:0007669"/>
    <property type="project" value="TreeGrafter"/>
</dbReference>
<feature type="compositionally biased region" description="Basic and acidic residues" evidence="11">
    <location>
        <begin position="179"/>
        <end position="199"/>
    </location>
</feature>
<feature type="region of interest" description="Disordered" evidence="11">
    <location>
        <begin position="619"/>
        <end position="698"/>
    </location>
</feature>